<comment type="caution">
    <text evidence="1">The sequence shown here is derived from an EMBL/GenBank/DDBJ whole genome shotgun (WGS) entry which is preliminary data.</text>
</comment>
<name>A0A3N4N1L1_9BACT</name>
<dbReference type="AlphaFoldDB" id="A0A3N4N1L1"/>
<accession>A0A3N4N1L1</accession>
<reference evidence="2" key="1">
    <citation type="submission" date="2018-11" db="EMBL/GenBank/DDBJ databases">
        <title>Chitinophaga lutea sp.nov., isolate from arsenic contaminated soil.</title>
        <authorList>
            <person name="Zong Y."/>
        </authorList>
    </citation>
    <scope>NUCLEOTIDE SEQUENCE [LARGE SCALE GENOMIC DNA]</scope>
    <source>
        <strain evidence="2">YLT18</strain>
    </source>
</reference>
<dbReference type="Proteomes" id="UP000279089">
    <property type="component" value="Unassembled WGS sequence"/>
</dbReference>
<proteinExistence type="predicted"/>
<evidence type="ECO:0000313" key="2">
    <source>
        <dbReference type="Proteomes" id="UP000279089"/>
    </source>
</evidence>
<keyword evidence="2" id="KW-1185">Reference proteome</keyword>
<evidence type="ECO:0000313" key="1">
    <source>
        <dbReference type="EMBL" id="RPD41503.1"/>
    </source>
</evidence>
<evidence type="ECO:0008006" key="3">
    <source>
        <dbReference type="Google" id="ProtNLM"/>
    </source>
</evidence>
<organism evidence="1 2">
    <name type="scientific">Chitinophaga barathri</name>
    <dbReference type="NCBI Taxonomy" id="1647451"/>
    <lineage>
        <taxon>Bacteria</taxon>
        <taxon>Pseudomonadati</taxon>
        <taxon>Bacteroidota</taxon>
        <taxon>Chitinophagia</taxon>
        <taxon>Chitinophagales</taxon>
        <taxon>Chitinophagaceae</taxon>
        <taxon>Chitinophaga</taxon>
    </lineage>
</organism>
<protein>
    <recommendedName>
        <fullName evidence="3">Outer membrane protein beta-barrel domain-containing protein</fullName>
    </recommendedName>
</protein>
<sequence length="221" mass="24792">MPARLKKFNSGMMFSKVKGTPVKGIGPFSGFCAPGSSFGCMLMIFILLAGACLAQETGRFHPEHNVGINIGHEHSFHGIDEDGDSKTSILPYWGIDYNFRFARKFSFGLHIDLVLETFEVEKNLEKAETVVTRTRPVAPALMGFYKPTEHWSFGLGMGAELAKEESFVLNRAAVEYGVEIRKGWEVYGVFQYDIRWKAYDTWTIGLGIGKTFGKNKRNSDE</sequence>
<gene>
    <name evidence="1" type="ORF">EG028_09305</name>
</gene>
<dbReference type="EMBL" id="RMBX01000004">
    <property type="protein sequence ID" value="RPD41503.1"/>
    <property type="molecule type" value="Genomic_DNA"/>
</dbReference>
<dbReference type="OrthoDB" id="978692at2"/>